<feature type="transmembrane region" description="Helical" evidence="1">
    <location>
        <begin position="20"/>
        <end position="43"/>
    </location>
</feature>
<keyword evidence="1" id="KW-1133">Transmembrane helix</keyword>
<keyword evidence="1" id="KW-0472">Membrane</keyword>
<keyword evidence="1" id="KW-0812">Transmembrane</keyword>
<reference evidence="2" key="1">
    <citation type="submission" date="2014-05" db="EMBL/GenBank/DDBJ databases">
        <authorList>
            <person name="Chronopoulou M."/>
        </authorList>
    </citation>
    <scope>NUCLEOTIDE SEQUENCE</scope>
    <source>
        <tissue evidence="2">Whole organism</tissue>
    </source>
</reference>
<dbReference type="AlphaFoldDB" id="A0A0K2UGB6"/>
<evidence type="ECO:0000256" key="1">
    <source>
        <dbReference type="SAM" id="Phobius"/>
    </source>
</evidence>
<evidence type="ECO:0000313" key="2">
    <source>
        <dbReference type="EMBL" id="CDW36992.1"/>
    </source>
</evidence>
<dbReference type="EMBL" id="HACA01019631">
    <property type="protein sequence ID" value="CDW36992.1"/>
    <property type="molecule type" value="Transcribed_RNA"/>
</dbReference>
<proteinExistence type="predicted"/>
<name>A0A0K2UGB6_LEPSM</name>
<protein>
    <submittedName>
        <fullName evidence="2">Uncharacterized protein</fullName>
    </submittedName>
</protein>
<accession>A0A0K2UGB6</accession>
<organism evidence="2">
    <name type="scientific">Lepeophtheirus salmonis</name>
    <name type="common">Salmon louse</name>
    <name type="synonym">Caligus salmonis</name>
    <dbReference type="NCBI Taxonomy" id="72036"/>
    <lineage>
        <taxon>Eukaryota</taxon>
        <taxon>Metazoa</taxon>
        <taxon>Ecdysozoa</taxon>
        <taxon>Arthropoda</taxon>
        <taxon>Crustacea</taxon>
        <taxon>Multicrustacea</taxon>
        <taxon>Hexanauplia</taxon>
        <taxon>Copepoda</taxon>
        <taxon>Siphonostomatoida</taxon>
        <taxon>Caligidae</taxon>
        <taxon>Lepeophtheirus</taxon>
    </lineage>
</organism>
<sequence>MSLWLGVYRCSRSSYAQYTFFVLTYIYVVHHNIIRASCVFLFYNDPRIQKALNSSSWIQCRLIQSNFKQLYTNHCQ</sequence>